<feature type="non-terminal residue" evidence="1">
    <location>
        <position position="40"/>
    </location>
</feature>
<comment type="caution">
    <text evidence="1">The sequence shown here is derived from an EMBL/GenBank/DDBJ whole genome shotgun (WGS) entry which is preliminary data.</text>
</comment>
<reference evidence="1" key="1">
    <citation type="submission" date="2021-06" db="EMBL/GenBank/DDBJ databases">
        <authorList>
            <person name="Kallberg Y."/>
            <person name="Tangrot J."/>
            <person name="Rosling A."/>
        </authorList>
    </citation>
    <scope>NUCLEOTIDE SEQUENCE</scope>
    <source>
        <strain evidence="1">UK204</strain>
    </source>
</reference>
<gene>
    <name evidence="1" type="ORF">FCALED_LOCUS15219</name>
</gene>
<dbReference type="Proteomes" id="UP000789570">
    <property type="component" value="Unassembled WGS sequence"/>
</dbReference>
<organism evidence="1 2">
    <name type="scientific">Funneliformis caledonium</name>
    <dbReference type="NCBI Taxonomy" id="1117310"/>
    <lineage>
        <taxon>Eukaryota</taxon>
        <taxon>Fungi</taxon>
        <taxon>Fungi incertae sedis</taxon>
        <taxon>Mucoromycota</taxon>
        <taxon>Glomeromycotina</taxon>
        <taxon>Glomeromycetes</taxon>
        <taxon>Glomerales</taxon>
        <taxon>Glomeraceae</taxon>
        <taxon>Funneliformis</taxon>
    </lineage>
</organism>
<name>A0A9N9NHI1_9GLOM</name>
<keyword evidence="2" id="KW-1185">Reference proteome</keyword>
<proteinExistence type="predicted"/>
<evidence type="ECO:0000313" key="1">
    <source>
        <dbReference type="EMBL" id="CAG8734645.1"/>
    </source>
</evidence>
<dbReference type="AlphaFoldDB" id="A0A9N9NHI1"/>
<protein>
    <submittedName>
        <fullName evidence="1">9715_t:CDS:1</fullName>
    </submittedName>
</protein>
<sequence length="40" mass="4909">MRGHNNYMLPTIEEKCCHAAKFTYNYMLNHSFNFKQIKRK</sequence>
<evidence type="ECO:0000313" key="2">
    <source>
        <dbReference type="Proteomes" id="UP000789570"/>
    </source>
</evidence>
<dbReference type="EMBL" id="CAJVPQ010013145">
    <property type="protein sequence ID" value="CAG8734645.1"/>
    <property type="molecule type" value="Genomic_DNA"/>
</dbReference>
<accession>A0A9N9NHI1</accession>